<evidence type="ECO:0000313" key="2">
    <source>
        <dbReference type="Proteomes" id="UP000245369"/>
    </source>
</evidence>
<dbReference type="Proteomes" id="UP000245369">
    <property type="component" value="Chromosome"/>
</dbReference>
<accession>A0ABM6W6P6</accession>
<dbReference type="GeneID" id="93924060"/>
<keyword evidence="2" id="KW-1185">Reference proteome</keyword>
<name>A0ABM6W6P6_9STRE</name>
<evidence type="ECO:0000313" key="1">
    <source>
        <dbReference type="EMBL" id="AWN20921.1"/>
    </source>
</evidence>
<protein>
    <submittedName>
        <fullName evidence="1">Uncharacterized protein</fullName>
    </submittedName>
</protein>
<dbReference type="EMBL" id="CP029490">
    <property type="protein sequence ID" value="AWN20921.1"/>
    <property type="molecule type" value="Genomic_DNA"/>
</dbReference>
<organism evidence="1 2">
    <name type="scientific">Streptococcus sobrinus</name>
    <dbReference type="NCBI Taxonomy" id="1310"/>
    <lineage>
        <taxon>Bacteria</taxon>
        <taxon>Bacillati</taxon>
        <taxon>Bacillota</taxon>
        <taxon>Bacilli</taxon>
        <taxon>Lactobacillales</taxon>
        <taxon>Streptococcaceae</taxon>
        <taxon>Streptococcus</taxon>
    </lineage>
</organism>
<reference evidence="1 2" key="1">
    <citation type="submission" date="2018-05" db="EMBL/GenBank/DDBJ databases">
        <title>Complete genome sequences of Streptococcus sobrinus.</title>
        <authorList>
            <person name="Sales M."/>
            <person name="Jensen P.A."/>
        </authorList>
    </citation>
    <scope>NUCLEOTIDE SEQUENCE [LARGE SCALE GENOMIC DNA]</scope>
    <source>
        <strain evidence="1 2">SL1</strain>
    </source>
</reference>
<proteinExistence type="predicted"/>
<gene>
    <name evidence="1" type="ORF">DK182_05995</name>
</gene>
<sequence length="62" mass="7411">MDPILQGFDLPFDRWIGYQKDLRPLLDDCPFSMDYLIQLKGYQPKMGHLRKRSDHNHDSPNH</sequence>
<dbReference type="RefSeq" id="WP_002962218.1">
    <property type="nucleotide sequence ID" value="NZ_CP029490.1"/>
</dbReference>